<name>A0A2P8E585_9ACTN</name>
<dbReference type="OrthoDB" id="9802991at2"/>
<dbReference type="PANTHER" id="PTHR21562">
    <property type="entry name" value="NOTUM-RELATED"/>
    <property type="match status" value="1"/>
</dbReference>
<dbReference type="AlphaFoldDB" id="A0A2P8E585"/>
<keyword evidence="1" id="KW-1133">Transmembrane helix</keyword>
<gene>
    <name evidence="2" type="ORF">CLV30_10590</name>
</gene>
<dbReference type="RefSeq" id="WP_106536830.1">
    <property type="nucleotide sequence ID" value="NZ_PYGE01000005.1"/>
</dbReference>
<keyword evidence="3" id="KW-1185">Reference proteome</keyword>
<dbReference type="PANTHER" id="PTHR21562:SF83">
    <property type="entry name" value="PECTIN ACETYLESTERASE 4"/>
    <property type="match status" value="1"/>
</dbReference>
<keyword evidence="1" id="KW-0812">Transmembrane</keyword>
<dbReference type="InterPro" id="IPR029058">
    <property type="entry name" value="AB_hydrolase_fold"/>
</dbReference>
<protein>
    <submittedName>
        <fullName evidence="2">Pectinacetylesterase</fullName>
    </submittedName>
</protein>
<reference evidence="2 3" key="1">
    <citation type="submission" date="2018-03" db="EMBL/GenBank/DDBJ databases">
        <title>Genomic Encyclopedia of Archaeal and Bacterial Type Strains, Phase II (KMG-II): from individual species to whole genera.</title>
        <authorList>
            <person name="Goeker M."/>
        </authorList>
    </citation>
    <scope>NUCLEOTIDE SEQUENCE [LARGE SCALE GENOMIC DNA]</scope>
    <source>
        <strain evidence="2 3">DSM 45211</strain>
    </source>
</reference>
<organism evidence="2 3">
    <name type="scientific">Haloactinopolyspora alba</name>
    <dbReference type="NCBI Taxonomy" id="648780"/>
    <lineage>
        <taxon>Bacteria</taxon>
        <taxon>Bacillati</taxon>
        <taxon>Actinomycetota</taxon>
        <taxon>Actinomycetes</taxon>
        <taxon>Jiangellales</taxon>
        <taxon>Jiangellaceae</taxon>
        <taxon>Haloactinopolyspora</taxon>
    </lineage>
</organism>
<dbReference type="EMBL" id="PYGE01000005">
    <property type="protein sequence ID" value="PSL04625.1"/>
    <property type="molecule type" value="Genomic_DNA"/>
</dbReference>
<keyword evidence="1" id="KW-0472">Membrane</keyword>
<accession>A0A2P8E585</accession>
<sequence length="463" mass="48681">MGDTPNEPRPDDTTDSSTGWRRWLSRRRIVAAGVALVVVAGVTAVGLSRDDPPTEAGGATDEAEAAAYEFATCMREQGIDDYPDPKVESDGSIFFEGVSELASGERMDAARSVCEPILDRVRPSDPGGSVEPGEQKTVAPAAAGWEEIVPGGDCNCADGSEFSFYAREADPEKVVLFLDGGGVCWSAETCRPGGANEYQRTVDGPDGEGVFDFADERNPFADHSFVFVPYCTGDLHIGDTTTEYASDLTVEHKGFVNGTAALDHLTATFPDATEIVVIGASAGSTTAPVYAGMLADRLPEATITSIADSSGSYPDVPEINDLLSGSGSGWGVAGAVPGWVENSRAGTGRFSLPGFVIRSARHAPDVTFARYDHAYDENQARHLDLTGVPFDDLLTLIDTNEARIEDAGVNLHSYTAPGDGHVAFGDGSFYTETVDGTALADWAADLVAGEPVDDVHCTDCTAG</sequence>
<evidence type="ECO:0000313" key="2">
    <source>
        <dbReference type="EMBL" id="PSL04625.1"/>
    </source>
</evidence>
<dbReference type="Proteomes" id="UP000243528">
    <property type="component" value="Unassembled WGS sequence"/>
</dbReference>
<proteinExistence type="predicted"/>
<dbReference type="InterPro" id="IPR004963">
    <property type="entry name" value="PAE/NOTUM"/>
</dbReference>
<evidence type="ECO:0000313" key="3">
    <source>
        <dbReference type="Proteomes" id="UP000243528"/>
    </source>
</evidence>
<dbReference type="SUPFAM" id="SSF53474">
    <property type="entry name" value="alpha/beta-Hydrolases"/>
    <property type="match status" value="1"/>
</dbReference>
<dbReference type="GO" id="GO:0016787">
    <property type="term" value="F:hydrolase activity"/>
    <property type="evidence" value="ECO:0007669"/>
    <property type="project" value="InterPro"/>
</dbReference>
<dbReference type="Pfam" id="PF03283">
    <property type="entry name" value="PAE"/>
    <property type="match status" value="1"/>
</dbReference>
<evidence type="ECO:0000256" key="1">
    <source>
        <dbReference type="SAM" id="Phobius"/>
    </source>
</evidence>
<feature type="transmembrane region" description="Helical" evidence="1">
    <location>
        <begin position="29"/>
        <end position="47"/>
    </location>
</feature>
<comment type="caution">
    <text evidence="2">The sequence shown here is derived from an EMBL/GenBank/DDBJ whole genome shotgun (WGS) entry which is preliminary data.</text>
</comment>